<evidence type="ECO:0000259" key="13">
    <source>
        <dbReference type="PROSITE" id="PS51480"/>
    </source>
</evidence>
<comment type="catalytic activity">
    <reaction evidence="9">
        <text>D-glyceraldehyde + ATP = D-glyceraldehyde 3-phosphate + ADP + H(+)</text>
        <dbReference type="Rhea" id="RHEA:13941"/>
        <dbReference type="ChEBI" id="CHEBI:15378"/>
        <dbReference type="ChEBI" id="CHEBI:17378"/>
        <dbReference type="ChEBI" id="CHEBI:30616"/>
        <dbReference type="ChEBI" id="CHEBI:59776"/>
        <dbReference type="ChEBI" id="CHEBI:456216"/>
        <dbReference type="EC" id="2.7.1.28"/>
    </reaction>
</comment>
<dbReference type="SMART" id="SM01120">
    <property type="entry name" value="Dak2"/>
    <property type="match status" value="1"/>
</dbReference>
<gene>
    <name evidence="15" type="ORF">BDV40DRAFT_313648</name>
</gene>
<dbReference type="FunFam" id="3.40.50.10440:FF:000001">
    <property type="entry name" value="Dihydroxyacetone kinase, DhaK subunit"/>
    <property type="match status" value="1"/>
</dbReference>
<dbReference type="GO" id="GO:0004371">
    <property type="term" value="F:glycerone kinase activity"/>
    <property type="evidence" value="ECO:0007669"/>
    <property type="project" value="UniProtKB-EC"/>
</dbReference>
<organism evidence="15 16">
    <name type="scientific">Aspergillus tamarii</name>
    <dbReference type="NCBI Taxonomy" id="41984"/>
    <lineage>
        <taxon>Eukaryota</taxon>
        <taxon>Fungi</taxon>
        <taxon>Dikarya</taxon>
        <taxon>Ascomycota</taxon>
        <taxon>Pezizomycotina</taxon>
        <taxon>Eurotiomycetes</taxon>
        <taxon>Eurotiomycetidae</taxon>
        <taxon>Eurotiales</taxon>
        <taxon>Aspergillaceae</taxon>
        <taxon>Aspergillus</taxon>
        <taxon>Aspergillus subgen. Circumdati</taxon>
    </lineage>
</organism>
<dbReference type="InterPro" id="IPR036117">
    <property type="entry name" value="DhaL_dom_sf"/>
</dbReference>
<dbReference type="PANTHER" id="PTHR28629">
    <property type="entry name" value="TRIOKINASE/FMN CYCLASE"/>
    <property type="match status" value="1"/>
</dbReference>
<dbReference type="InterPro" id="IPR050861">
    <property type="entry name" value="Dihydroxyacetone_Kinase"/>
</dbReference>
<dbReference type="InterPro" id="IPR012734">
    <property type="entry name" value="DhaK_ATP"/>
</dbReference>
<keyword evidence="5" id="KW-0547">Nucleotide-binding</keyword>
<comment type="similarity">
    <text evidence="3">Belongs to the dihydroxyacetone kinase (DAK) family.</text>
</comment>
<keyword evidence="7" id="KW-0319">Glycerol metabolism</keyword>
<dbReference type="InterPro" id="IPR004007">
    <property type="entry name" value="DhaL_dom"/>
</dbReference>
<evidence type="ECO:0000313" key="16">
    <source>
        <dbReference type="Proteomes" id="UP000326950"/>
    </source>
</evidence>
<dbReference type="AlphaFoldDB" id="A0A5N6V8H1"/>
<protein>
    <submittedName>
        <fullName evidence="15">Dak1 domain-containing protein</fullName>
    </submittedName>
</protein>
<dbReference type="Gene3D" id="3.30.1180.20">
    <property type="entry name" value="Dihydroxyacetone kinase, domain 2"/>
    <property type="match status" value="1"/>
</dbReference>
<dbReference type="GO" id="GO:0050354">
    <property type="term" value="F:triokinase activity"/>
    <property type="evidence" value="ECO:0007669"/>
    <property type="project" value="UniProtKB-EC"/>
</dbReference>
<comment type="pathway">
    <text evidence="2">Polyol metabolism; glycerol fermentation; glycerone phosphate from glycerol (oxidative route): step 2/2.</text>
</comment>
<keyword evidence="16" id="KW-1185">Reference proteome</keyword>
<evidence type="ECO:0000256" key="12">
    <source>
        <dbReference type="PIRSR" id="PIRSR612734-2"/>
    </source>
</evidence>
<evidence type="ECO:0000256" key="7">
    <source>
        <dbReference type="ARBA" id="ARBA00022798"/>
    </source>
</evidence>
<dbReference type="FunFam" id="1.25.40.340:FF:000001">
    <property type="entry name" value="Dihydroxyacetone kinase 1"/>
    <property type="match status" value="1"/>
</dbReference>
<evidence type="ECO:0000256" key="3">
    <source>
        <dbReference type="ARBA" id="ARBA00008757"/>
    </source>
</evidence>
<feature type="domain" description="DhaK" evidence="14">
    <location>
        <begin position="9"/>
        <end position="340"/>
    </location>
</feature>
<comment type="catalytic activity">
    <reaction evidence="10">
        <text>dihydroxyacetone + ATP = dihydroxyacetone phosphate + ADP + H(+)</text>
        <dbReference type="Rhea" id="RHEA:15773"/>
        <dbReference type="ChEBI" id="CHEBI:15378"/>
        <dbReference type="ChEBI" id="CHEBI:16016"/>
        <dbReference type="ChEBI" id="CHEBI:30616"/>
        <dbReference type="ChEBI" id="CHEBI:57642"/>
        <dbReference type="ChEBI" id="CHEBI:456216"/>
        <dbReference type="EC" id="2.7.1.29"/>
    </reaction>
</comment>
<evidence type="ECO:0000256" key="9">
    <source>
        <dbReference type="ARBA" id="ARBA00047974"/>
    </source>
</evidence>
<dbReference type="UniPathway" id="UPA00617">
    <property type="reaction ID" value="UER00669"/>
</dbReference>
<evidence type="ECO:0000256" key="5">
    <source>
        <dbReference type="ARBA" id="ARBA00022741"/>
    </source>
</evidence>
<evidence type="ECO:0000259" key="14">
    <source>
        <dbReference type="PROSITE" id="PS51481"/>
    </source>
</evidence>
<feature type="domain" description="DhaL" evidence="13">
    <location>
        <begin position="385"/>
        <end position="590"/>
    </location>
</feature>
<evidence type="ECO:0000256" key="10">
    <source>
        <dbReference type="ARBA" id="ARBA00048898"/>
    </source>
</evidence>
<proteinExistence type="inferred from homology"/>
<dbReference type="GO" id="GO:0005829">
    <property type="term" value="C:cytosol"/>
    <property type="evidence" value="ECO:0007669"/>
    <property type="project" value="TreeGrafter"/>
</dbReference>
<dbReference type="Pfam" id="PF02734">
    <property type="entry name" value="Dak2"/>
    <property type="match status" value="1"/>
</dbReference>
<reference evidence="15 16" key="1">
    <citation type="submission" date="2019-04" db="EMBL/GenBank/DDBJ databases">
        <title>Friends and foes A comparative genomics study of 23 Aspergillus species from section Flavi.</title>
        <authorList>
            <consortium name="DOE Joint Genome Institute"/>
            <person name="Kjaerbolling I."/>
            <person name="Vesth T."/>
            <person name="Frisvad J.C."/>
            <person name="Nybo J.L."/>
            <person name="Theobald S."/>
            <person name="Kildgaard S."/>
            <person name="Isbrandt T."/>
            <person name="Kuo A."/>
            <person name="Sato A."/>
            <person name="Lyhne E.K."/>
            <person name="Kogle M.E."/>
            <person name="Wiebenga A."/>
            <person name="Kun R.S."/>
            <person name="Lubbers R.J."/>
            <person name="Makela M.R."/>
            <person name="Barry K."/>
            <person name="Chovatia M."/>
            <person name="Clum A."/>
            <person name="Daum C."/>
            <person name="Haridas S."/>
            <person name="He G."/>
            <person name="LaButti K."/>
            <person name="Lipzen A."/>
            <person name="Mondo S."/>
            <person name="Riley R."/>
            <person name="Salamov A."/>
            <person name="Simmons B.A."/>
            <person name="Magnuson J.K."/>
            <person name="Henrissat B."/>
            <person name="Mortensen U.H."/>
            <person name="Larsen T.O."/>
            <person name="Devries R.P."/>
            <person name="Grigoriev I.V."/>
            <person name="Machida M."/>
            <person name="Baker S.E."/>
            <person name="Andersen M.R."/>
        </authorList>
    </citation>
    <scope>NUCLEOTIDE SEQUENCE [LARGE SCALE GENOMIC DNA]</scope>
    <source>
        <strain evidence="15 16">CBS 117626</strain>
    </source>
</reference>
<dbReference type="PANTHER" id="PTHR28629:SF14">
    <property type="entry name" value="DIHYDROXYACETONE KINASE 1"/>
    <property type="match status" value="1"/>
</dbReference>
<dbReference type="Proteomes" id="UP000326950">
    <property type="component" value="Unassembled WGS sequence"/>
</dbReference>
<keyword evidence="6" id="KW-0418">Kinase</keyword>
<dbReference type="SUPFAM" id="SSF82549">
    <property type="entry name" value="DAK1/DegV-like"/>
    <property type="match status" value="1"/>
</dbReference>
<evidence type="ECO:0000256" key="11">
    <source>
        <dbReference type="PIRSR" id="PIRSR612734-1"/>
    </source>
</evidence>
<dbReference type="SUPFAM" id="SSF101473">
    <property type="entry name" value="DhaL-like"/>
    <property type="match status" value="1"/>
</dbReference>
<dbReference type="Pfam" id="PF02733">
    <property type="entry name" value="Dak1"/>
    <property type="match status" value="1"/>
</dbReference>
<feature type="binding site" evidence="12">
    <location>
        <position position="111"/>
    </location>
    <ligand>
        <name>substrate</name>
    </ligand>
</feature>
<dbReference type="GO" id="GO:0005524">
    <property type="term" value="F:ATP binding"/>
    <property type="evidence" value="ECO:0007669"/>
    <property type="project" value="UniProtKB-KW"/>
</dbReference>
<keyword evidence="4" id="KW-0808">Transferase</keyword>
<evidence type="ECO:0000256" key="4">
    <source>
        <dbReference type="ARBA" id="ARBA00022679"/>
    </source>
</evidence>
<dbReference type="GO" id="GO:0019588">
    <property type="term" value="P:anaerobic glycerol catabolic process"/>
    <property type="evidence" value="ECO:0007669"/>
    <property type="project" value="UniProtKB-UniPathway"/>
</dbReference>
<feature type="active site" description="Tele-hemiaminal-histidine intermediate" evidence="11">
    <location>
        <position position="222"/>
    </location>
</feature>
<evidence type="ECO:0000256" key="8">
    <source>
        <dbReference type="ARBA" id="ARBA00022840"/>
    </source>
</evidence>
<accession>A0A5N6V8H1</accession>
<dbReference type="Gene3D" id="1.25.40.340">
    <property type="match status" value="1"/>
</dbReference>
<evidence type="ECO:0000313" key="15">
    <source>
        <dbReference type="EMBL" id="KAE8166950.1"/>
    </source>
</evidence>
<dbReference type="PROSITE" id="PS51480">
    <property type="entry name" value="DHAL"/>
    <property type="match status" value="1"/>
</dbReference>
<dbReference type="OrthoDB" id="1724672at2759"/>
<dbReference type="FunFam" id="3.30.1180.20:FF:000001">
    <property type="entry name" value="Dihydroxyacetone kinase 1"/>
    <property type="match status" value="1"/>
</dbReference>
<dbReference type="NCBIfam" id="TIGR02361">
    <property type="entry name" value="dak_ATP"/>
    <property type="match status" value="1"/>
</dbReference>
<comment type="function">
    <text evidence="1">Catalyzes both the phosphorylation of dihydroxyacetone and of glyceraldehyde.</text>
</comment>
<dbReference type="PROSITE" id="PS51481">
    <property type="entry name" value="DHAK"/>
    <property type="match status" value="1"/>
</dbReference>
<dbReference type="Gene3D" id="3.40.50.10440">
    <property type="entry name" value="Dihydroxyacetone kinase, domain 1"/>
    <property type="match status" value="1"/>
</dbReference>
<evidence type="ECO:0000256" key="2">
    <source>
        <dbReference type="ARBA" id="ARBA00004778"/>
    </source>
</evidence>
<feature type="binding site" evidence="12">
    <location>
        <begin position="55"/>
        <end position="58"/>
    </location>
    <ligand>
        <name>substrate</name>
    </ligand>
</feature>
<name>A0A5N6V8H1_ASPTM</name>
<keyword evidence="8" id="KW-0067">ATP-binding</keyword>
<evidence type="ECO:0000256" key="1">
    <source>
        <dbReference type="ARBA" id="ARBA00003264"/>
    </source>
</evidence>
<dbReference type="InterPro" id="IPR004006">
    <property type="entry name" value="DhaK_dom"/>
</dbReference>
<sequence>MTTKHFINDGTTLVQDSLHGLALSNPFLRYDEDIKAIINPHHDGNKNVTIISGGGAGHEPSFVGLVGDGLLSAAVSGSIFASPSVHQIQTTISRVGGSAGTLLVIMNYTGDVLHFHLAAEKARLAGFDTAVLVVGDDVSVGRRKSGRVGRRGLAGTVLVEKVLGALAKQGKMNLQQLCKIGEDVVNNLATVGAALDHVHIVGKPTTELTDNADQVEVGMGIHNEPGCYVIKPQPNISTLVDQMLDKLLDPTDSDRAYVSFADKQSICLMVNNLGGVSNIELSAITKVVVDRLGKWAITPIRIYSGAFMTSLDGKGFSITLLQATTQILTELDEPATTPGWRVTPDLYQAYKGGKSPHKKDILDTGDLDSMEPSPRPPSQLTINENDLMASLKRACDGLIAAEVEIDQVDSLVGDGDCGSTLARTAQAILREIVNQGHYSRDSGDIIQLLETLAIVVENNMDGTSGALYAIFLNALAASLQAVSTKLPKERPVERSDWVKASGDAQQAVRQATPASVGDRTVMDALIPFIVSLQSDSPVATAIAAAREGRDSTKGMAASLGRAVYVPPEVWSKVPDPGAMGLVCLLEGLLGA</sequence>
<dbReference type="EMBL" id="ML738591">
    <property type="protein sequence ID" value="KAE8166950.1"/>
    <property type="molecule type" value="Genomic_DNA"/>
</dbReference>
<evidence type="ECO:0000256" key="6">
    <source>
        <dbReference type="ARBA" id="ARBA00022777"/>
    </source>
</evidence>